<dbReference type="Proteomes" id="UP000230706">
    <property type="component" value="Unassembled WGS sequence"/>
</dbReference>
<organism evidence="3 4">
    <name type="scientific">Candidatus Kaiserbacteria bacterium CG10_big_fil_rev_8_21_14_0_10_43_70</name>
    <dbReference type="NCBI Taxonomy" id="1974605"/>
    <lineage>
        <taxon>Bacteria</taxon>
        <taxon>Candidatus Kaiseribacteriota</taxon>
    </lineage>
</organism>
<protein>
    <submittedName>
        <fullName evidence="3">TIGR00341 family protein</fullName>
    </submittedName>
</protein>
<proteinExistence type="predicted"/>
<reference evidence="4" key="1">
    <citation type="submission" date="2017-09" db="EMBL/GenBank/DDBJ databases">
        <title>Depth-based differentiation of microbial function through sediment-hosted aquifers and enrichment of novel symbionts in the deep terrestrial subsurface.</title>
        <authorList>
            <person name="Probst A.J."/>
            <person name="Ladd B."/>
            <person name="Jarett J.K."/>
            <person name="Geller-Mcgrath D.E."/>
            <person name="Sieber C.M.K."/>
            <person name="Emerson J.B."/>
            <person name="Anantharaman K."/>
            <person name="Thomas B.C."/>
            <person name="Malmstrom R."/>
            <person name="Stieglmeier M."/>
            <person name="Klingl A."/>
            <person name="Woyke T."/>
            <person name="Ryan C.M."/>
            <person name="Banfield J.F."/>
        </authorList>
    </citation>
    <scope>NUCLEOTIDE SEQUENCE [LARGE SCALE GENOMIC DNA]</scope>
</reference>
<keyword evidence="2" id="KW-1133">Transmembrane helix</keyword>
<feature type="transmembrane region" description="Helical" evidence="2">
    <location>
        <begin position="135"/>
        <end position="157"/>
    </location>
</feature>
<sequence>RKLVEDSTPDFDFFLMVVLSILMATFGLLAGSETIVIGSMLIAPLLYPILGLSLGISMSNHKLIRRSLKTIGKAIGFAVVAAIVATFLFSFGSFEGEISNNITSRTEPSLIFLIVAVISGFAVTYALVRPDLSETLPGVAVSVALIPPVAVLGIGIAKFDPGIVVGSAVMFGVNVLGIVAASMFAFSIMNVHGKEKIAQSAIKKEDKRVEKEEEEIKKIDEIEEEEGMPAAG</sequence>
<keyword evidence="2" id="KW-0472">Membrane</keyword>
<dbReference type="PANTHER" id="PTHR20992">
    <property type="entry name" value="AT15442P-RELATED"/>
    <property type="match status" value="1"/>
</dbReference>
<dbReference type="NCBIfam" id="TIGR00341">
    <property type="entry name" value="TIGR00341 family protein"/>
    <property type="match status" value="1"/>
</dbReference>
<evidence type="ECO:0000256" key="2">
    <source>
        <dbReference type="SAM" id="Phobius"/>
    </source>
</evidence>
<comment type="caution">
    <text evidence="3">The sequence shown here is derived from an EMBL/GenBank/DDBJ whole genome shotgun (WGS) entry which is preliminary data.</text>
</comment>
<feature type="transmembrane region" description="Helical" evidence="2">
    <location>
        <begin position="12"/>
        <end position="29"/>
    </location>
</feature>
<name>A0A2H0UJC4_9BACT</name>
<feature type="transmembrane region" description="Helical" evidence="2">
    <location>
        <begin position="163"/>
        <end position="186"/>
    </location>
</feature>
<accession>A0A2H0UJC4</accession>
<gene>
    <name evidence="3" type="ORF">COU13_00630</name>
</gene>
<feature type="transmembrane region" description="Helical" evidence="2">
    <location>
        <begin position="109"/>
        <end position="128"/>
    </location>
</feature>
<feature type="non-terminal residue" evidence="3">
    <location>
        <position position="1"/>
    </location>
</feature>
<evidence type="ECO:0000313" key="4">
    <source>
        <dbReference type="Proteomes" id="UP000230706"/>
    </source>
</evidence>
<feature type="transmembrane region" description="Helical" evidence="2">
    <location>
        <begin position="70"/>
        <end position="89"/>
    </location>
</feature>
<evidence type="ECO:0000256" key="1">
    <source>
        <dbReference type="SAM" id="MobiDB-lite"/>
    </source>
</evidence>
<feature type="transmembrane region" description="Helical" evidence="2">
    <location>
        <begin position="35"/>
        <end position="58"/>
    </location>
</feature>
<dbReference type="AlphaFoldDB" id="A0A2H0UJC4"/>
<dbReference type="InterPro" id="IPR005240">
    <property type="entry name" value="DUF389"/>
</dbReference>
<feature type="compositionally biased region" description="Acidic residues" evidence="1">
    <location>
        <begin position="221"/>
        <end position="232"/>
    </location>
</feature>
<dbReference type="EMBL" id="PFBF01000010">
    <property type="protein sequence ID" value="PIR86499.1"/>
    <property type="molecule type" value="Genomic_DNA"/>
</dbReference>
<feature type="region of interest" description="Disordered" evidence="1">
    <location>
        <begin position="213"/>
        <end position="232"/>
    </location>
</feature>
<dbReference type="PANTHER" id="PTHR20992:SF9">
    <property type="entry name" value="AT15442P-RELATED"/>
    <property type="match status" value="1"/>
</dbReference>
<evidence type="ECO:0000313" key="3">
    <source>
        <dbReference type="EMBL" id="PIR86499.1"/>
    </source>
</evidence>
<dbReference type="Pfam" id="PF04087">
    <property type="entry name" value="DUF389"/>
    <property type="match status" value="1"/>
</dbReference>
<keyword evidence="2" id="KW-0812">Transmembrane</keyword>